<accession>A0A8D3X1B3</accession>
<dbReference type="EMBL" id="CP003017">
    <property type="protein sequence ID" value="AEN89070.1"/>
    <property type="molecule type" value="Genomic_DNA"/>
</dbReference>
<protein>
    <submittedName>
        <fullName evidence="1">Uncharacterized protein</fullName>
    </submittedName>
</protein>
<dbReference type="Proteomes" id="UP000001283">
    <property type="component" value="Chromosome"/>
</dbReference>
<evidence type="ECO:0000313" key="1">
    <source>
        <dbReference type="EMBL" id="AEN89070.1"/>
    </source>
</evidence>
<organism evidence="1 2">
    <name type="scientific">Priestia megaterium (strain WSH-002)</name>
    <name type="common">Bacillus megaterium</name>
    <dbReference type="NCBI Taxonomy" id="1006007"/>
    <lineage>
        <taxon>Bacteria</taxon>
        <taxon>Bacillati</taxon>
        <taxon>Bacillota</taxon>
        <taxon>Bacilli</taxon>
        <taxon>Bacillales</taxon>
        <taxon>Bacillaceae</taxon>
        <taxon>Priestia</taxon>
    </lineage>
</organism>
<dbReference type="KEGG" id="bmh:BMWSH_2188"/>
<proteinExistence type="predicted"/>
<evidence type="ECO:0000313" key="2">
    <source>
        <dbReference type="Proteomes" id="UP000001283"/>
    </source>
</evidence>
<name>A0A8D3X1B3_PRIMW</name>
<reference evidence="1 2" key="1">
    <citation type="journal article" date="2011" name="J. Bacteriol.">
        <title>Complete genome sequence of the industrial strain Bacillus megaterium WSH-002.</title>
        <authorList>
            <person name="Liu L."/>
            <person name="Li Y."/>
            <person name="Zhang J."/>
            <person name="Zou W."/>
            <person name="Zhou Z."/>
            <person name="Liu J."/>
            <person name="Li X."/>
            <person name="Wang L."/>
            <person name="Chen J."/>
        </authorList>
    </citation>
    <scope>NUCLEOTIDE SEQUENCE [LARGE SCALE GENOMIC DNA]</scope>
    <source>
        <strain evidence="1 2">WSH-002</strain>
    </source>
</reference>
<dbReference type="AlphaFoldDB" id="A0A8D3X1B3"/>
<sequence>MVTTVAVITADITAVVKNVIAAKDVTAAGAGFFNTGASKQQKELKKLSSFFVS</sequence>
<gene>
    <name evidence="1" type="ORF">BMWSH_2188</name>
</gene>